<dbReference type="AlphaFoldDB" id="A0AAD9BVR8"/>
<evidence type="ECO:0000313" key="3">
    <source>
        <dbReference type="Proteomes" id="UP001228049"/>
    </source>
</evidence>
<dbReference type="GO" id="GO:0005634">
    <property type="term" value="C:nucleus"/>
    <property type="evidence" value="ECO:0007669"/>
    <property type="project" value="TreeGrafter"/>
</dbReference>
<dbReference type="EMBL" id="JASDAP010000016">
    <property type="protein sequence ID" value="KAK1890261.1"/>
    <property type="molecule type" value="Genomic_DNA"/>
</dbReference>
<dbReference type="GO" id="GO:0005667">
    <property type="term" value="C:transcription regulator complex"/>
    <property type="evidence" value="ECO:0007669"/>
    <property type="project" value="TreeGrafter"/>
</dbReference>
<name>A0AAD9BVR8_DISEL</name>
<dbReference type="InterPro" id="IPR052417">
    <property type="entry name" value="Dachshund_domain"/>
</dbReference>
<organism evidence="2 3">
    <name type="scientific">Dissostichus eleginoides</name>
    <name type="common">Patagonian toothfish</name>
    <name type="synonym">Dissostichus amissus</name>
    <dbReference type="NCBI Taxonomy" id="100907"/>
    <lineage>
        <taxon>Eukaryota</taxon>
        <taxon>Metazoa</taxon>
        <taxon>Chordata</taxon>
        <taxon>Craniata</taxon>
        <taxon>Vertebrata</taxon>
        <taxon>Euteleostomi</taxon>
        <taxon>Actinopterygii</taxon>
        <taxon>Neopterygii</taxon>
        <taxon>Teleostei</taxon>
        <taxon>Neoteleostei</taxon>
        <taxon>Acanthomorphata</taxon>
        <taxon>Eupercaria</taxon>
        <taxon>Perciformes</taxon>
        <taxon>Notothenioidei</taxon>
        <taxon>Nototheniidae</taxon>
        <taxon>Dissostichus</taxon>
    </lineage>
</organism>
<feature type="compositionally biased region" description="Basic residues" evidence="1">
    <location>
        <begin position="106"/>
        <end position="116"/>
    </location>
</feature>
<feature type="region of interest" description="Disordered" evidence="1">
    <location>
        <begin position="46"/>
        <end position="116"/>
    </location>
</feature>
<dbReference type="GO" id="GO:0000978">
    <property type="term" value="F:RNA polymerase II cis-regulatory region sequence-specific DNA binding"/>
    <property type="evidence" value="ECO:0007669"/>
    <property type="project" value="TreeGrafter"/>
</dbReference>
<gene>
    <name evidence="2" type="ORF">KUDE01_014932</name>
</gene>
<feature type="compositionally biased region" description="Low complexity" evidence="1">
    <location>
        <begin position="67"/>
        <end position="77"/>
    </location>
</feature>
<proteinExistence type="predicted"/>
<comment type="caution">
    <text evidence="2">The sequence shown here is derived from an EMBL/GenBank/DDBJ whole genome shotgun (WGS) entry which is preliminary data.</text>
</comment>
<reference evidence="2" key="1">
    <citation type="submission" date="2023-04" db="EMBL/GenBank/DDBJ databases">
        <title>Chromosome-level genome of Chaenocephalus aceratus.</title>
        <authorList>
            <person name="Park H."/>
        </authorList>
    </citation>
    <scope>NUCLEOTIDE SEQUENCE</scope>
    <source>
        <strain evidence="2">DE</strain>
        <tissue evidence="2">Muscle</tissue>
    </source>
</reference>
<accession>A0AAD9BVR8</accession>
<dbReference type="GO" id="GO:0000981">
    <property type="term" value="F:DNA-binding transcription factor activity, RNA polymerase II-specific"/>
    <property type="evidence" value="ECO:0007669"/>
    <property type="project" value="TreeGrafter"/>
</dbReference>
<sequence>MGKSHSLLHVIVSFSPSASIQKRLKKEKKAKRKLQEALEFESKRRARVEDVLKHSSSSCPSPEPLHNNNNNNNNNNNGRMTTAYAAGAEEKSELNGNQQDNGAVQGRKRRFKCQKC</sequence>
<dbReference type="PANTHER" id="PTHR12577:SF7">
    <property type="entry name" value="DACHSHUND HOMOLOG 2"/>
    <property type="match status" value="1"/>
</dbReference>
<protein>
    <submittedName>
        <fullName evidence="2">Dachshund like 2</fullName>
    </submittedName>
</protein>
<evidence type="ECO:0000313" key="2">
    <source>
        <dbReference type="EMBL" id="KAK1890261.1"/>
    </source>
</evidence>
<dbReference type="PANTHER" id="PTHR12577">
    <property type="entry name" value="DACHSHUND"/>
    <property type="match status" value="1"/>
</dbReference>
<dbReference type="Proteomes" id="UP001228049">
    <property type="component" value="Unassembled WGS sequence"/>
</dbReference>
<keyword evidence="3" id="KW-1185">Reference proteome</keyword>
<evidence type="ECO:0000256" key="1">
    <source>
        <dbReference type="SAM" id="MobiDB-lite"/>
    </source>
</evidence>